<dbReference type="SUPFAM" id="SSF48371">
    <property type="entry name" value="ARM repeat"/>
    <property type="match status" value="1"/>
</dbReference>
<dbReference type="InterPro" id="IPR025481">
    <property type="entry name" value="Cell_Morphogen_C"/>
</dbReference>
<feature type="compositionally biased region" description="Polar residues" evidence="1">
    <location>
        <begin position="191"/>
        <end position="208"/>
    </location>
</feature>
<feature type="region of interest" description="Disordered" evidence="1">
    <location>
        <begin position="1303"/>
        <end position="1340"/>
    </location>
</feature>
<feature type="domain" description="Protein furry C-terminal" evidence="4">
    <location>
        <begin position="1051"/>
        <end position="1282"/>
    </location>
</feature>
<feature type="compositionally biased region" description="Polar residues" evidence="1">
    <location>
        <begin position="472"/>
        <end position="499"/>
    </location>
</feature>
<feature type="region of interest" description="Disordered" evidence="1">
    <location>
        <begin position="456"/>
        <end position="506"/>
    </location>
</feature>
<feature type="domain" description="Cell morphogenesis central region" evidence="3">
    <location>
        <begin position="513"/>
        <end position="611"/>
    </location>
</feature>
<dbReference type="GO" id="GO:0000902">
    <property type="term" value="P:cell morphogenesis"/>
    <property type="evidence" value="ECO:0007669"/>
    <property type="project" value="InterPro"/>
</dbReference>
<dbReference type="GO" id="GO:0030427">
    <property type="term" value="C:site of polarized growth"/>
    <property type="evidence" value="ECO:0007669"/>
    <property type="project" value="TreeGrafter"/>
</dbReference>
<feature type="compositionally biased region" description="Polar residues" evidence="1">
    <location>
        <begin position="1579"/>
        <end position="1598"/>
    </location>
</feature>
<feature type="region of interest" description="Disordered" evidence="1">
    <location>
        <begin position="191"/>
        <end position="210"/>
    </location>
</feature>
<dbReference type="EMBL" id="UFQS01000246">
    <property type="protein sequence ID" value="SSX01961.1"/>
    <property type="molecule type" value="Genomic_DNA"/>
</dbReference>
<evidence type="ECO:0000259" key="2">
    <source>
        <dbReference type="Pfam" id="PF14225"/>
    </source>
</evidence>
<sequence>MYLSRQMARLRPELTMPMFSEITHRFQTARAEVRALLLRGLLPWLENMELVATSVPPATPLSYIMYYPNSGTRGRREGSGSTEATEMILNNLFYITVKFADSHPRDIEELWGTLCQFWPNNLKVILRYLVIISGMAPNELLSCAKRVALYLARTCPDRLLDELMTELQTVETLNCLIERTETPPFYRLTSMRKTSSHSDGPTTGNTDMKLQDGTIHTKRHSGEDPIKSGTCKSDSALRAFSVGNYRPPRGSDKIRTASGPAIFPRHEDVLHSGDTTSTSNEGTLERKTDAPNAPHPLPMPEYGGWFAPLTEFLPDSSVPISGFHRCNVAVMLLADVIVDGIENIDWTLHVPLMLHILFLGLDHTRPLVRDNCKQLLLNLLIVLCEHNDHLTVARVLLNSETQKLKLGLTIPNIAVVVHNFTEPNDEFDAYLFGPPAVPATTSSTLTICPAVITGGTAEEENDEGNDEKNENRPNTTSDANQTVQTPKTQIPSIITEENSPPQPGPTMATAHVIKSLIRFLTQDTTQPLWNYEDITAKVWLIKSAEQLSCLLRYILKVFSESFPQARFSERWAQTALQLGLSCSSRHYAGRSLQVFRALGVPINSRMLSDILSRLVETVAEQGEDMQGYVTELLLTLEAAVDSLDSDFRPLDVMKDIFKSTPNLNNKDGAGAIGVGGKKSADGTPGSPQAINSMLQNQGHTRSTSYSVSYCTRRTTQSPIDKQVELRNRAAAAMEAERNNQKFGGALSRSRSAQSLKLLGDTATQDDKMTILAQLFWLAVSLLESDFEHEFLLALRLLGRVLYRLPLDRPDARDKVEKLQLQLKWPNFPGVHALLLKGCTHTTTYEPSVTLLSKFAPLLTLPVCDPTQSCAFPMNVIALLPYMLLHYEDANEVCISSAENIAQVASEMGSKLENLGTVMTLYSRKTFSKDPFQWTKCVVKYVHDTYAHMGITMLAFLVDVLEKGWAQVQMQVLSVIHCMLHYVDLSTQQAQPLCADLLRVISKFLDTPHWREALKILKLVVTRSSTLQVVPQYSEKSYHHHGSYSDSEVFCKKELAGRTMDFTFDVSQTPLIGRRLLLKGDSETNAKINAGVSAGMHLAHFTNSSSPRRSASLSPADTGPISGWKRPWMCQGRVRECLVNLLTTCGQRVGLPKSPSVIFSQSSDLLERQSSAASSTDETSGPQQDLSGGSRRDDQPDFTVFRDFDFLEYESESVECDSTDNFNWGVRRRPLSEGDSEPIGELKPTSGVDESVSENTPVLAKRSKRQSTNTAYDSSDEELETESPHGLLRKPLYLKSSSYLGGPPTSLSLKEHRHHRRDSVSRSDTSGSSVGDLGDITPCNESPHLTGLLPFRAPIRDETEEAWRKNLKELLINQPSSHAPELLDKLYLLIRELTIKSIFIAKDSMRYFTGVSTQLGHRLSVLADLLSSRGEPPKIWYNRSLTTTPRLHETLRYAVLEVQEHLETFFDRKEHVIECLDSVKTSCKYALFSDMDSSNEGTGTANIVDHTADPATMELLIDLGRGLYKLMFQLLLLIESDHKIAINVVQSLRQNDRMTDLSKMYMSVRGAILRSIDETEMESLDTSTSTEGENTPTPSPVPINSNEFELMLVELIDGNRWTAAINYVKQHKQLSNVNPCFTLTSSNLETASSLPKEEDMKSVGDLNIIMDIYSQKLIKDRNDAFIISRQEAELNEIHVILMENLLHVSAALAGVEISVATTTSTSSSSTIKDTVDIITTL</sequence>
<dbReference type="GO" id="GO:0005938">
    <property type="term" value="C:cell cortex"/>
    <property type="evidence" value="ECO:0007669"/>
    <property type="project" value="TreeGrafter"/>
</dbReference>
<evidence type="ECO:0000259" key="3">
    <source>
        <dbReference type="Pfam" id="PF14228"/>
    </source>
</evidence>
<feature type="region of interest" description="Disordered" evidence="1">
    <location>
        <begin position="1574"/>
        <end position="1598"/>
    </location>
</feature>
<organism evidence="5">
    <name type="scientific">Culicoides sonorensis</name>
    <name type="common">Biting midge</name>
    <dbReference type="NCBI Taxonomy" id="179676"/>
    <lineage>
        <taxon>Eukaryota</taxon>
        <taxon>Metazoa</taxon>
        <taxon>Ecdysozoa</taxon>
        <taxon>Arthropoda</taxon>
        <taxon>Hexapoda</taxon>
        <taxon>Insecta</taxon>
        <taxon>Pterygota</taxon>
        <taxon>Neoptera</taxon>
        <taxon>Endopterygota</taxon>
        <taxon>Diptera</taxon>
        <taxon>Nematocera</taxon>
        <taxon>Chironomoidea</taxon>
        <taxon>Ceratopogonidae</taxon>
        <taxon>Ceratopogoninae</taxon>
        <taxon>Culicoides</taxon>
        <taxon>Monoculicoides</taxon>
    </lineage>
</organism>
<feature type="domain" description="Cell morphogenesis central region" evidence="3">
    <location>
        <begin position="324"/>
        <end position="386"/>
    </location>
</feature>
<dbReference type="InterPro" id="IPR039867">
    <property type="entry name" value="Furry/Tao3/Mor2"/>
</dbReference>
<feature type="region of interest" description="Disordered" evidence="1">
    <location>
        <begin position="1163"/>
        <end position="1196"/>
    </location>
</feature>
<reference evidence="5" key="1">
    <citation type="submission" date="2018-04" db="EMBL/GenBank/DDBJ databases">
        <authorList>
            <person name="Go L.Y."/>
            <person name="Mitchell J.A."/>
        </authorList>
    </citation>
    <scope>NUCLEOTIDE SEQUENCE</scope>
    <source>
        <tissue evidence="5">Whole organism</tissue>
    </source>
</reference>
<evidence type="ECO:0000313" key="5">
    <source>
        <dbReference type="EMBL" id="SSX01961.1"/>
    </source>
</evidence>
<feature type="domain" description="Protein furry C-terminal" evidence="4">
    <location>
        <begin position="1337"/>
        <end position="1628"/>
    </location>
</feature>
<dbReference type="PANTHER" id="PTHR12295">
    <property type="entry name" value="FURRY-RELATED"/>
    <property type="match status" value="1"/>
</dbReference>
<dbReference type="InterPro" id="IPR045842">
    <property type="entry name" value="Fry_C"/>
</dbReference>
<dbReference type="InterPro" id="IPR016024">
    <property type="entry name" value="ARM-type_fold"/>
</dbReference>
<feature type="compositionally biased region" description="Polar residues" evidence="1">
    <location>
        <begin position="273"/>
        <end position="282"/>
    </location>
</feature>
<proteinExistence type="predicted"/>
<evidence type="ECO:0000313" key="6">
    <source>
        <dbReference type="EMBL" id="SSX22338.1"/>
    </source>
</evidence>
<feature type="domain" description="Cell morphogenesis protein C-terminal" evidence="2">
    <location>
        <begin position="772"/>
        <end position="1024"/>
    </location>
</feature>
<dbReference type="PANTHER" id="PTHR12295:SF30">
    <property type="entry name" value="PROTEIN FURRY"/>
    <property type="match status" value="1"/>
</dbReference>
<dbReference type="InterPro" id="IPR029473">
    <property type="entry name" value="MOR2-PAG1_mid"/>
</dbReference>
<dbReference type="Pfam" id="PF14225">
    <property type="entry name" value="MOR2-PAG1_C"/>
    <property type="match status" value="1"/>
</dbReference>
<evidence type="ECO:0000256" key="1">
    <source>
        <dbReference type="SAM" id="MobiDB-lite"/>
    </source>
</evidence>
<dbReference type="Pfam" id="PF14228">
    <property type="entry name" value="MOR2-PAG1_mid"/>
    <property type="match status" value="3"/>
</dbReference>
<feature type="compositionally biased region" description="Polar residues" evidence="1">
    <location>
        <begin position="685"/>
        <end position="700"/>
    </location>
</feature>
<name>A0A336KBU4_CULSO</name>
<dbReference type="EMBL" id="UFQT01000246">
    <property type="protein sequence ID" value="SSX22338.1"/>
    <property type="molecule type" value="Genomic_DNA"/>
</dbReference>
<feature type="compositionally biased region" description="Polar residues" evidence="1">
    <location>
        <begin position="1163"/>
        <end position="1186"/>
    </location>
</feature>
<dbReference type="VEuPathDB" id="VectorBase:CSON006579"/>
<accession>A0A336KBU4</accession>
<evidence type="ECO:0000259" key="4">
    <source>
        <dbReference type="Pfam" id="PF19421"/>
    </source>
</evidence>
<gene>
    <name evidence="5" type="primary">CSON006579</name>
</gene>
<feature type="domain" description="Cell morphogenesis central region" evidence="3">
    <location>
        <begin position="85"/>
        <end position="169"/>
    </location>
</feature>
<feature type="compositionally biased region" description="Low complexity" evidence="1">
    <location>
        <begin position="1321"/>
        <end position="1331"/>
    </location>
</feature>
<feature type="region of interest" description="Disordered" evidence="1">
    <location>
        <begin position="1223"/>
        <end position="1286"/>
    </location>
</feature>
<reference evidence="6" key="2">
    <citation type="submission" date="2018-07" db="EMBL/GenBank/DDBJ databases">
        <authorList>
            <person name="Quirk P.G."/>
            <person name="Krulwich T.A."/>
        </authorList>
    </citation>
    <scope>NUCLEOTIDE SEQUENCE</scope>
</reference>
<protein>
    <submittedName>
        <fullName evidence="5">CSON006579 protein</fullName>
    </submittedName>
</protein>
<dbReference type="GO" id="GO:0031175">
    <property type="term" value="P:neuron projection development"/>
    <property type="evidence" value="ECO:0007669"/>
    <property type="project" value="TreeGrafter"/>
</dbReference>
<dbReference type="Pfam" id="PF19421">
    <property type="entry name" value="Fry_C"/>
    <property type="match status" value="2"/>
</dbReference>
<feature type="region of interest" description="Disordered" evidence="1">
    <location>
        <begin position="266"/>
        <end position="294"/>
    </location>
</feature>
<dbReference type="OMA" id="EXRRTRE"/>
<feature type="region of interest" description="Disordered" evidence="1">
    <location>
        <begin position="667"/>
        <end position="700"/>
    </location>
</feature>